<evidence type="ECO:0000313" key="1">
    <source>
        <dbReference type="EMBL" id="CBI23796.3"/>
    </source>
</evidence>
<gene>
    <name evidence="1" type="ordered locus">VIT_12s0034g01960</name>
</gene>
<proteinExistence type="predicted"/>
<protein>
    <submittedName>
        <fullName evidence="1">Uncharacterized protein</fullName>
    </submittedName>
</protein>
<dbReference type="AlphaFoldDB" id="D7SZW7"/>
<organism evidence="1 2">
    <name type="scientific">Vitis vinifera</name>
    <name type="common">Grape</name>
    <dbReference type="NCBI Taxonomy" id="29760"/>
    <lineage>
        <taxon>Eukaryota</taxon>
        <taxon>Viridiplantae</taxon>
        <taxon>Streptophyta</taxon>
        <taxon>Embryophyta</taxon>
        <taxon>Tracheophyta</taxon>
        <taxon>Spermatophyta</taxon>
        <taxon>Magnoliopsida</taxon>
        <taxon>eudicotyledons</taxon>
        <taxon>Gunneridae</taxon>
        <taxon>Pentapetalae</taxon>
        <taxon>rosids</taxon>
        <taxon>Vitales</taxon>
        <taxon>Vitaceae</taxon>
        <taxon>Viteae</taxon>
        <taxon>Vitis</taxon>
    </lineage>
</organism>
<reference evidence="2" key="1">
    <citation type="journal article" date="2007" name="Nature">
        <title>The grapevine genome sequence suggests ancestral hexaploidization in major angiosperm phyla.</title>
        <authorList>
            <consortium name="The French-Italian Public Consortium for Grapevine Genome Characterization."/>
            <person name="Jaillon O."/>
            <person name="Aury J.-M."/>
            <person name="Noel B."/>
            <person name="Policriti A."/>
            <person name="Clepet C."/>
            <person name="Casagrande A."/>
            <person name="Choisne N."/>
            <person name="Aubourg S."/>
            <person name="Vitulo N."/>
            <person name="Jubin C."/>
            <person name="Vezzi A."/>
            <person name="Legeai F."/>
            <person name="Hugueney P."/>
            <person name="Dasilva C."/>
            <person name="Horner D."/>
            <person name="Mica E."/>
            <person name="Jublot D."/>
            <person name="Poulain J."/>
            <person name="Bruyere C."/>
            <person name="Billault A."/>
            <person name="Segurens B."/>
            <person name="Gouyvenoux M."/>
            <person name="Ugarte E."/>
            <person name="Cattonaro F."/>
            <person name="Anthouard V."/>
            <person name="Vico V."/>
            <person name="Del Fabbro C."/>
            <person name="Alaux M."/>
            <person name="Di Gaspero G."/>
            <person name="Dumas V."/>
            <person name="Felice N."/>
            <person name="Paillard S."/>
            <person name="Juman I."/>
            <person name="Moroldo M."/>
            <person name="Scalabrin S."/>
            <person name="Canaguier A."/>
            <person name="Le Clainche I."/>
            <person name="Malacrida G."/>
            <person name="Durand E."/>
            <person name="Pesole G."/>
            <person name="Laucou V."/>
            <person name="Chatelet P."/>
            <person name="Merdinoglu D."/>
            <person name="Delledonne M."/>
            <person name="Pezzotti M."/>
            <person name="Lecharny A."/>
            <person name="Scarpelli C."/>
            <person name="Artiguenave F."/>
            <person name="Pe M.E."/>
            <person name="Valle G."/>
            <person name="Morgante M."/>
            <person name="Caboche M."/>
            <person name="Adam-Blondon A.-F."/>
            <person name="Weissenbach J."/>
            <person name="Quetier F."/>
            <person name="Wincker P."/>
        </authorList>
    </citation>
    <scope>NUCLEOTIDE SEQUENCE [LARGE SCALE GENOMIC DNA]</scope>
    <source>
        <strain evidence="2">cv. Pinot noir / PN40024</strain>
    </source>
</reference>
<dbReference type="PaxDb" id="29760-VIT_12s0034g01960.t01"/>
<dbReference type="EMBL" id="FN595497">
    <property type="protein sequence ID" value="CBI23796.3"/>
    <property type="molecule type" value="Genomic_DNA"/>
</dbReference>
<sequence length="73" mass="8553">MYYHLFSGVTGLLQYNNCTPKCVFYMYICEMENVVQLLIICLKLGCEPYCTHCECVFVYESDGFIPIIYLIDQ</sequence>
<name>D7SZW7_VITVI</name>
<accession>D7SZW7</accession>
<dbReference type="InParanoid" id="D7SZW7"/>
<dbReference type="Proteomes" id="UP000009183">
    <property type="component" value="Chromosome 12"/>
</dbReference>
<evidence type="ECO:0000313" key="2">
    <source>
        <dbReference type="Proteomes" id="UP000009183"/>
    </source>
</evidence>
<dbReference type="HOGENOM" id="CLU_2709880_0_0_1"/>
<keyword evidence="2" id="KW-1185">Reference proteome</keyword>